<dbReference type="AlphaFoldDB" id="E0I6C8"/>
<dbReference type="SMART" id="SM00894">
    <property type="entry name" value="Excalibur"/>
    <property type="match status" value="1"/>
</dbReference>
<dbReference type="InterPro" id="IPR008613">
    <property type="entry name" value="Excalibur_Ca-bd_domain"/>
</dbReference>
<dbReference type="eggNOG" id="ENOG5032ZVS">
    <property type="taxonomic scope" value="Bacteria"/>
</dbReference>
<reference evidence="3 4" key="1">
    <citation type="submission" date="2010-07" db="EMBL/GenBank/DDBJ databases">
        <title>The draft genome of Paenibacillus curdlanolyticus YK9.</title>
        <authorList>
            <consortium name="US DOE Joint Genome Institute (JGI-PGF)"/>
            <person name="Lucas S."/>
            <person name="Copeland A."/>
            <person name="Lapidus A."/>
            <person name="Cheng J.-F."/>
            <person name="Bruce D."/>
            <person name="Goodwin L."/>
            <person name="Pitluck S."/>
            <person name="Land M.L."/>
            <person name="Hauser L."/>
            <person name="Chang Y.-J."/>
            <person name="Jeffries C."/>
            <person name="Anderson I.J."/>
            <person name="Johnson E."/>
            <person name="Loganathan U."/>
            <person name="Mulhopadhyay B."/>
            <person name="Kyrpides N."/>
            <person name="Woyke T.J."/>
        </authorList>
    </citation>
    <scope>NUCLEOTIDE SEQUENCE [LARGE SCALE GENOMIC DNA]</scope>
    <source>
        <strain evidence="3 4">YK9</strain>
    </source>
</reference>
<accession>E0I6C8</accession>
<sequence length="85" mass="9216">MKKIALTALAGALFLGTLLTDTADAKATTYKNCTELNKVYPGGVARAANVKNKGGKTKYKPYVSQELYDANKKSDRDKDLIACEK</sequence>
<dbReference type="Proteomes" id="UP000005387">
    <property type="component" value="Unassembled WGS sequence"/>
</dbReference>
<feature type="chain" id="PRO_5003136151" evidence="1">
    <location>
        <begin position="28"/>
        <end position="85"/>
    </location>
</feature>
<dbReference type="Pfam" id="PF05901">
    <property type="entry name" value="Excalibur"/>
    <property type="match status" value="1"/>
</dbReference>
<dbReference type="STRING" id="717606.PaecuDRAFT_1200"/>
<gene>
    <name evidence="3" type="ORF">PaecuDRAFT_1200</name>
</gene>
<keyword evidence="4" id="KW-1185">Reference proteome</keyword>
<proteinExistence type="predicted"/>
<name>E0I6C8_9BACL</name>
<feature type="signal peptide" evidence="1">
    <location>
        <begin position="1"/>
        <end position="27"/>
    </location>
</feature>
<protein>
    <submittedName>
        <fullName evidence="3">Excalibur domain protein</fullName>
    </submittedName>
</protein>
<feature type="domain" description="Excalibur calcium-binding" evidence="2">
    <location>
        <begin position="29"/>
        <end position="84"/>
    </location>
</feature>
<dbReference type="EMBL" id="AEDD01000003">
    <property type="protein sequence ID" value="EFM11594.1"/>
    <property type="molecule type" value="Genomic_DNA"/>
</dbReference>
<evidence type="ECO:0000313" key="4">
    <source>
        <dbReference type="Proteomes" id="UP000005387"/>
    </source>
</evidence>
<evidence type="ECO:0000256" key="1">
    <source>
        <dbReference type="SAM" id="SignalP"/>
    </source>
</evidence>
<dbReference type="OrthoDB" id="2735480at2"/>
<keyword evidence="1" id="KW-0732">Signal</keyword>
<dbReference type="RefSeq" id="WP_006037215.1">
    <property type="nucleotide sequence ID" value="NZ_AEDD01000003.1"/>
</dbReference>
<evidence type="ECO:0000259" key="2">
    <source>
        <dbReference type="SMART" id="SM00894"/>
    </source>
</evidence>
<organism evidence="3 4">
    <name type="scientific">Paenibacillus curdlanolyticus YK9</name>
    <dbReference type="NCBI Taxonomy" id="717606"/>
    <lineage>
        <taxon>Bacteria</taxon>
        <taxon>Bacillati</taxon>
        <taxon>Bacillota</taxon>
        <taxon>Bacilli</taxon>
        <taxon>Bacillales</taxon>
        <taxon>Paenibacillaceae</taxon>
        <taxon>Paenibacillus</taxon>
    </lineage>
</organism>
<evidence type="ECO:0000313" key="3">
    <source>
        <dbReference type="EMBL" id="EFM11594.1"/>
    </source>
</evidence>